<protein>
    <submittedName>
        <fullName evidence="1">Uncharacterized protein</fullName>
    </submittedName>
</protein>
<evidence type="ECO:0000313" key="1">
    <source>
        <dbReference type="EMBL" id="CAI0561261.1"/>
    </source>
</evidence>
<organism evidence="1 2">
    <name type="scientific">Linum tenue</name>
    <dbReference type="NCBI Taxonomy" id="586396"/>
    <lineage>
        <taxon>Eukaryota</taxon>
        <taxon>Viridiplantae</taxon>
        <taxon>Streptophyta</taxon>
        <taxon>Embryophyta</taxon>
        <taxon>Tracheophyta</taxon>
        <taxon>Spermatophyta</taxon>
        <taxon>Magnoliopsida</taxon>
        <taxon>eudicotyledons</taxon>
        <taxon>Gunneridae</taxon>
        <taxon>Pentapetalae</taxon>
        <taxon>rosids</taxon>
        <taxon>fabids</taxon>
        <taxon>Malpighiales</taxon>
        <taxon>Linaceae</taxon>
        <taxon>Linum</taxon>
    </lineage>
</organism>
<gene>
    <name evidence="1" type="ORF">LITE_LOCUS50021</name>
</gene>
<sequence length="67" mass="8052">KEQILNNVRNLDEEKKEEITKILEKKKSQLILQINVSLMDMKILLMVTMRLLIMRDEMQTIQTENIH</sequence>
<dbReference type="Proteomes" id="UP001154282">
    <property type="component" value="Unassembled WGS sequence"/>
</dbReference>
<proteinExistence type="predicted"/>
<name>A0AAV0RW24_9ROSI</name>
<keyword evidence="2" id="KW-1185">Reference proteome</keyword>
<dbReference type="AlphaFoldDB" id="A0AAV0RW24"/>
<feature type="non-terminal residue" evidence="1">
    <location>
        <position position="1"/>
    </location>
</feature>
<reference evidence="1" key="1">
    <citation type="submission" date="2022-08" db="EMBL/GenBank/DDBJ databases">
        <authorList>
            <person name="Gutierrez-Valencia J."/>
        </authorList>
    </citation>
    <scope>NUCLEOTIDE SEQUENCE</scope>
</reference>
<dbReference type="EMBL" id="CAMGYJ010000011">
    <property type="protein sequence ID" value="CAI0561261.1"/>
    <property type="molecule type" value="Genomic_DNA"/>
</dbReference>
<evidence type="ECO:0000313" key="2">
    <source>
        <dbReference type="Proteomes" id="UP001154282"/>
    </source>
</evidence>
<comment type="caution">
    <text evidence="1">The sequence shown here is derived from an EMBL/GenBank/DDBJ whole genome shotgun (WGS) entry which is preliminary data.</text>
</comment>
<accession>A0AAV0RW24</accession>